<dbReference type="Pfam" id="PF13784">
    <property type="entry name" value="Fic_N"/>
    <property type="match status" value="1"/>
</dbReference>
<dbReference type="PROSITE" id="PS51459">
    <property type="entry name" value="FIDO"/>
    <property type="match status" value="1"/>
</dbReference>
<proteinExistence type="predicted"/>
<dbReference type="Gene3D" id="1.10.3290.10">
    <property type="entry name" value="Fido-like domain"/>
    <property type="match status" value="1"/>
</dbReference>
<dbReference type="EMBL" id="BAAAME010000013">
    <property type="protein sequence ID" value="GAA1753936.1"/>
    <property type="molecule type" value="Genomic_DNA"/>
</dbReference>
<dbReference type="InterPro" id="IPR025758">
    <property type="entry name" value="Fic/DOC_N"/>
</dbReference>
<evidence type="ECO:0000259" key="1">
    <source>
        <dbReference type="PROSITE" id="PS51459"/>
    </source>
</evidence>
<dbReference type="Proteomes" id="UP001501057">
    <property type="component" value="Unassembled WGS sequence"/>
</dbReference>
<comment type="caution">
    <text evidence="2">The sequence shown here is derived from an EMBL/GenBank/DDBJ whole genome shotgun (WGS) entry which is preliminary data.</text>
</comment>
<dbReference type="PANTHER" id="PTHR13504">
    <property type="entry name" value="FIDO DOMAIN-CONTAINING PROTEIN DDB_G0283145"/>
    <property type="match status" value="1"/>
</dbReference>
<dbReference type="InterPro" id="IPR003812">
    <property type="entry name" value="Fido"/>
</dbReference>
<organism evidence="2 3">
    <name type="scientific">Aeromicrobium alkaliterrae</name>
    <dbReference type="NCBI Taxonomy" id="302168"/>
    <lineage>
        <taxon>Bacteria</taxon>
        <taxon>Bacillati</taxon>
        <taxon>Actinomycetota</taxon>
        <taxon>Actinomycetes</taxon>
        <taxon>Propionibacteriales</taxon>
        <taxon>Nocardioidaceae</taxon>
        <taxon>Aeromicrobium</taxon>
    </lineage>
</organism>
<protein>
    <submittedName>
        <fullName evidence="2">Fic family protein</fullName>
    </submittedName>
</protein>
<dbReference type="InterPro" id="IPR040198">
    <property type="entry name" value="Fido_containing"/>
</dbReference>
<dbReference type="PIRSF" id="PIRSF038925">
    <property type="entry name" value="AMP-prot_trans"/>
    <property type="match status" value="1"/>
</dbReference>
<keyword evidence="3" id="KW-1185">Reference proteome</keyword>
<evidence type="ECO:0000313" key="3">
    <source>
        <dbReference type="Proteomes" id="UP001501057"/>
    </source>
</evidence>
<dbReference type="InterPro" id="IPR026287">
    <property type="entry name" value="SoFic-like"/>
</dbReference>
<sequence length="402" mass="44794">MKVRGSALYPKFMDLEALRDTTVGQVVPISGTDKLGRDFSHFAFLPDHLPALVQLQPTTWNSVAKAASALGRLHQACAPLPNPGLLIAPALVREAVDTSALEGTYGALADVMEARLSDTKVNSPEIAEIRAYERAAYFGFDWVKTGPVTIPLLEHLQGMLVAEAQVPQRDPGKVREHQVVIGPRDCSVYEARYIPPPPDDRLRAGLDDWIEWFESDREMPAVLMAAIAHYQFESLHPFGDGNGRIGRLLIVLQMLRLGALSEPAITISPWLRRRRDAYQDHLLSVSRTGNWDPWVQFFCEGVWTQADAAVAVVDKLMTWLANVRADLNERHWTGTVASICEDLIDWPVISNRFVQDRYGVSGPTAKSAIDRLVQIGVLRETSGRAYNRTYAASRVMQIVEEM</sequence>
<accession>A0ABN2KEC6</accession>
<name>A0ABN2KEC6_9ACTN</name>
<feature type="domain" description="Fido" evidence="1">
    <location>
        <begin position="148"/>
        <end position="300"/>
    </location>
</feature>
<dbReference type="Pfam" id="PF02661">
    <property type="entry name" value="Fic"/>
    <property type="match status" value="1"/>
</dbReference>
<reference evidence="2 3" key="1">
    <citation type="journal article" date="2019" name="Int. J. Syst. Evol. Microbiol.">
        <title>The Global Catalogue of Microorganisms (GCM) 10K type strain sequencing project: providing services to taxonomists for standard genome sequencing and annotation.</title>
        <authorList>
            <consortium name="The Broad Institute Genomics Platform"/>
            <consortium name="The Broad Institute Genome Sequencing Center for Infectious Disease"/>
            <person name="Wu L."/>
            <person name="Ma J."/>
        </authorList>
    </citation>
    <scope>NUCLEOTIDE SEQUENCE [LARGE SCALE GENOMIC DNA]</scope>
    <source>
        <strain evidence="2 3">JCM 13518</strain>
    </source>
</reference>
<evidence type="ECO:0000313" key="2">
    <source>
        <dbReference type="EMBL" id="GAA1753936.1"/>
    </source>
</evidence>
<dbReference type="PANTHER" id="PTHR13504:SF38">
    <property type="entry name" value="FIDO DOMAIN-CONTAINING PROTEIN"/>
    <property type="match status" value="1"/>
</dbReference>
<dbReference type="SUPFAM" id="SSF140931">
    <property type="entry name" value="Fic-like"/>
    <property type="match status" value="1"/>
</dbReference>
<dbReference type="InterPro" id="IPR036597">
    <property type="entry name" value="Fido-like_dom_sf"/>
</dbReference>
<gene>
    <name evidence="2" type="ORF">GCM10009710_36760</name>
</gene>